<proteinExistence type="inferred from homology"/>
<dbReference type="GO" id="GO:0009922">
    <property type="term" value="F:fatty acid elongase activity"/>
    <property type="evidence" value="ECO:0007669"/>
    <property type="project" value="UniProtKB-EC"/>
</dbReference>
<reference evidence="11" key="1">
    <citation type="submission" date="2023-07" db="EMBL/GenBank/DDBJ databases">
        <title>Chromosome-level genome assembly of Artemia franciscana.</title>
        <authorList>
            <person name="Jo E."/>
        </authorList>
    </citation>
    <scope>NUCLEOTIDE SEQUENCE</scope>
    <source>
        <tissue evidence="11">Whole body</tissue>
    </source>
</reference>
<dbReference type="GO" id="GO:0034626">
    <property type="term" value="P:fatty acid elongation, polyunsaturated fatty acid"/>
    <property type="evidence" value="ECO:0007669"/>
    <property type="project" value="TreeGrafter"/>
</dbReference>
<gene>
    <name evidence="11" type="ORF">QYM36_005019</name>
</gene>
<evidence type="ECO:0000256" key="5">
    <source>
        <dbReference type="ARBA" id="ARBA00022832"/>
    </source>
</evidence>
<dbReference type="InterPro" id="IPR002076">
    <property type="entry name" value="ELO_fam"/>
</dbReference>
<keyword evidence="9 10" id="KW-0275">Fatty acid biosynthesis</keyword>
<organism evidence="11 12">
    <name type="scientific">Artemia franciscana</name>
    <name type="common">Brine shrimp</name>
    <name type="synonym">Artemia sanfranciscana</name>
    <dbReference type="NCBI Taxonomy" id="6661"/>
    <lineage>
        <taxon>Eukaryota</taxon>
        <taxon>Metazoa</taxon>
        <taxon>Ecdysozoa</taxon>
        <taxon>Arthropoda</taxon>
        <taxon>Crustacea</taxon>
        <taxon>Branchiopoda</taxon>
        <taxon>Anostraca</taxon>
        <taxon>Artemiidae</taxon>
        <taxon>Artemia</taxon>
    </lineage>
</organism>
<keyword evidence="5 10" id="KW-0276">Fatty acid metabolism</keyword>
<dbReference type="Pfam" id="PF01151">
    <property type="entry name" value="ELO"/>
    <property type="match status" value="1"/>
</dbReference>
<keyword evidence="12" id="KW-1185">Reference proteome</keyword>
<evidence type="ECO:0000256" key="2">
    <source>
        <dbReference type="ARBA" id="ARBA00022516"/>
    </source>
</evidence>
<protein>
    <recommendedName>
        <fullName evidence="10">Elongation of very long chain fatty acids protein</fullName>
        <ecNumber evidence="10">2.3.1.199</ecNumber>
    </recommendedName>
    <alternativeName>
        <fullName evidence="10">Very-long-chain 3-oxoacyl-CoA synthase</fullName>
    </alternativeName>
</protein>
<feature type="transmembrane region" description="Helical" evidence="10">
    <location>
        <begin position="128"/>
        <end position="148"/>
    </location>
</feature>
<keyword evidence="8 10" id="KW-0472">Membrane</keyword>
<feature type="transmembrane region" description="Helical" evidence="10">
    <location>
        <begin position="247"/>
        <end position="268"/>
    </location>
</feature>
<keyword evidence="6 10" id="KW-1133">Transmembrane helix</keyword>
<dbReference type="GO" id="GO:0030148">
    <property type="term" value="P:sphingolipid biosynthetic process"/>
    <property type="evidence" value="ECO:0007669"/>
    <property type="project" value="TreeGrafter"/>
</dbReference>
<keyword evidence="3 10" id="KW-0808">Transferase</keyword>
<evidence type="ECO:0000313" key="12">
    <source>
        <dbReference type="Proteomes" id="UP001187531"/>
    </source>
</evidence>
<keyword evidence="4 10" id="KW-0812">Transmembrane</keyword>
<feature type="transmembrane region" description="Helical" evidence="10">
    <location>
        <begin position="160"/>
        <end position="178"/>
    </location>
</feature>
<comment type="similarity">
    <text evidence="10">Belongs to the ELO family.</text>
</comment>
<comment type="subcellular location">
    <subcellularLocation>
        <location evidence="1">Membrane</location>
        <topology evidence="1">Multi-pass membrane protein</topology>
    </subcellularLocation>
</comment>
<feature type="transmembrane region" description="Helical" evidence="10">
    <location>
        <begin position="78"/>
        <end position="98"/>
    </location>
</feature>
<dbReference type="EC" id="2.3.1.199" evidence="10"/>
<evidence type="ECO:0000256" key="7">
    <source>
        <dbReference type="ARBA" id="ARBA00023098"/>
    </source>
</evidence>
<feature type="transmembrane region" description="Helical" evidence="10">
    <location>
        <begin position="184"/>
        <end position="203"/>
    </location>
</feature>
<feature type="transmembrane region" description="Helical" evidence="10">
    <location>
        <begin position="45"/>
        <end position="66"/>
    </location>
</feature>
<accession>A0AA88I129</accession>
<dbReference type="PANTHER" id="PTHR11157:SF28">
    <property type="entry name" value="ELONGATION OF VERY LONG CHAIN FATTY ACIDS PROTEIN"/>
    <property type="match status" value="1"/>
</dbReference>
<evidence type="ECO:0000256" key="9">
    <source>
        <dbReference type="ARBA" id="ARBA00023160"/>
    </source>
</evidence>
<evidence type="ECO:0000256" key="6">
    <source>
        <dbReference type="ARBA" id="ARBA00022989"/>
    </source>
</evidence>
<comment type="caution">
    <text evidence="11">The sequence shown here is derived from an EMBL/GenBank/DDBJ whole genome shotgun (WGS) entry which is preliminary data.</text>
</comment>
<keyword evidence="7 10" id="KW-0443">Lipid metabolism</keyword>
<name>A0AA88I129_ARTSF</name>
<evidence type="ECO:0000256" key="8">
    <source>
        <dbReference type="ARBA" id="ARBA00023136"/>
    </source>
</evidence>
<evidence type="ECO:0000256" key="1">
    <source>
        <dbReference type="ARBA" id="ARBA00004141"/>
    </source>
</evidence>
<dbReference type="GO" id="GO:0005789">
    <property type="term" value="C:endoplasmic reticulum membrane"/>
    <property type="evidence" value="ECO:0007669"/>
    <property type="project" value="TreeGrafter"/>
</dbReference>
<dbReference type="GO" id="GO:0019367">
    <property type="term" value="P:fatty acid elongation, saturated fatty acid"/>
    <property type="evidence" value="ECO:0007669"/>
    <property type="project" value="TreeGrafter"/>
</dbReference>
<evidence type="ECO:0000256" key="4">
    <source>
        <dbReference type="ARBA" id="ARBA00022692"/>
    </source>
</evidence>
<evidence type="ECO:0000313" key="11">
    <source>
        <dbReference type="EMBL" id="KAK2719389.1"/>
    </source>
</evidence>
<dbReference type="AlphaFoldDB" id="A0AA88I129"/>
<evidence type="ECO:0000256" key="3">
    <source>
        <dbReference type="ARBA" id="ARBA00022679"/>
    </source>
</evidence>
<sequence>MDNLTDEHLDWLNDTSNGTEPGYCYEKDCYINEKPLEIIVREWPLVYFPHNFAIVVTYILTCKFIGPRIMRKYEPFDLRYVMQAYNLLQIFISCWLLKEFWVNGWGGSYNMTCQPIDRSPLGYEMAKTVWWCFISKYVEFLDTIFFVLRKRERQISVLHLVHHSLMPITIGFGLPFTPNGHGTFYGLVNSFIHVVMYSYYFLASLGPKVQQYLWWKVHLTKMQLLQFLIVFSHQVQVFIYDCDFSRTIAGMECLFAILLTILFGNFYVQSYLKKSKGLRPPAVCIATQCNVKQE</sequence>
<dbReference type="GO" id="GO:0034625">
    <property type="term" value="P:fatty acid elongation, monounsaturated fatty acid"/>
    <property type="evidence" value="ECO:0007669"/>
    <property type="project" value="TreeGrafter"/>
</dbReference>
<dbReference type="Proteomes" id="UP001187531">
    <property type="component" value="Unassembled WGS sequence"/>
</dbReference>
<evidence type="ECO:0000256" key="10">
    <source>
        <dbReference type="RuleBase" id="RU361115"/>
    </source>
</evidence>
<dbReference type="PANTHER" id="PTHR11157">
    <property type="entry name" value="FATTY ACID ACYL TRANSFERASE-RELATED"/>
    <property type="match status" value="1"/>
</dbReference>
<dbReference type="GO" id="GO:0042761">
    <property type="term" value="P:very long-chain fatty acid biosynthetic process"/>
    <property type="evidence" value="ECO:0007669"/>
    <property type="project" value="TreeGrafter"/>
</dbReference>
<keyword evidence="2 10" id="KW-0444">Lipid biosynthesis</keyword>
<dbReference type="EMBL" id="JAVRJZ010000008">
    <property type="protein sequence ID" value="KAK2719389.1"/>
    <property type="molecule type" value="Genomic_DNA"/>
</dbReference>
<comment type="catalytic activity">
    <reaction evidence="10">
        <text>a very-long-chain acyl-CoA + malonyl-CoA + H(+) = a very-long-chain 3-oxoacyl-CoA + CO2 + CoA</text>
        <dbReference type="Rhea" id="RHEA:32727"/>
        <dbReference type="ChEBI" id="CHEBI:15378"/>
        <dbReference type="ChEBI" id="CHEBI:16526"/>
        <dbReference type="ChEBI" id="CHEBI:57287"/>
        <dbReference type="ChEBI" id="CHEBI:57384"/>
        <dbReference type="ChEBI" id="CHEBI:90725"/>
        <dbReference type="ChEBI" id="CHEBI:90736"/>
        <dbReference type="EC" id="2.3.1.199"/>
    </reaction>
</comment>